<dbReference type="AlphaFoldDB" id="A0A6M8MRX3"/>
<name>A0A6M8MRX3_9PSED</name>
<organism evidence="2 3">
    <name type="scientific">Pseudomonas graminis</name>
    <dbReference type="NCBI Taxonomy" id="158627"/>
    <lineage>
        <taxon>Bacteria</taxon>
        <taxon>Pseudomonadati</taxon>
        <taxon>Pseudomonadota</taxon>
        <taxon>Gammaproteobacteria</taxon>
        <taxon>Pseudomonadales</taxon>
        <taxon>Pseudomonadaceae</taxon>
        <taxon>Pseudomonas</taxon>
    </lineage>
</organism>
<protein>
    <submittedName>
        <fullName evidence="2">Uncharacterized protein</fullName>
    </submittedName>
</protein>
<accession>A0A6M8MRX3</accession>
<gene>
    <name evidence="2" type="ORF">FX982_03480</name>
</gene>
<evidence type="ECO:0000313" key="2">
    <source>
        <dbReference type="EMBL" id="QKF52491.1"/>
    </source>
</evidence>
<proteinExistence type="predicted"/>
<keyword evidence="1" id="KW-1133">Transmembrane helix</keyword>
<dbReference type="Proteomes" id="UP000501989">
    <property type="component" value="Chromosome"/>
</dbReference>
<feature type="transmembrane region" description="Helical" evidence="1">
    <location>
        <begin position="16"/>
        <end position="35"/>
    </location>
</feature>
<reference evidence="3" key="1">
    <citation type="submission" date="2019-12" db="EMBL/GenBank/DDBJ databases">
        <title>Endophytic bacteria associated with Panax ginseng seedlings.</title>
        <authorList>
            <person name="Park J.M."/>
            <person name="Shin R."/>
            <person name="Jo S.H."/>
        </authorList>
    </citation>
    <scope>NUCLEOTIDE SEQUENCE [LARGE SCALE GENOMIC DNA]</scope>
    <source>
        <strain evidence="3">PgKB30</strain>
    </source>
</reference>
<evidence type="ECO:0000256" key="1">
    <source>
        <dbReference type="SAM" id="Phobius"/>
    </source>
</evidence>
<evidence type="ECO:0000313" key="3">
    <source>
        <dbReference type="Proteomes" id="UP000501989"/>
    </source>
</evidence>
<keyword evidence="1" id="KW-0812">Transmembrane</keyword>
<dbReference type="EMBL" id="CP053746">
    <property type="protein sequence ID" value="QKF52491.1"/>
    <property type="molecule type" value="Genomic_DNA"/>
</dbReference>
<keyword evidence="1" id="KW-0472">Membrane</keyword>
<keyword evidence="3" id="KW-1185">Reference proteome</keyword>
<dbReference type="KEGG" id="pgg:FX982_03480"/>
<sequence>MRNHPKVAKSESHVDAWAILFIIVLVVGAVAFWVTHQ</sequence>